<sequence>MATLQDLKARIAKLQAQAEAIAKKESSTVLAKIHELLDKHGLTTADVDAFRGSNGNRRAGGADTSNKPARAAKYADPKTGATWTGHGRAPAWIASAKDRSKFLVDGDKVLTPSPAKKEPKAGNYVRGPQEPKYRDPQSGATWSGRGKAPAWLASAADRTAFLINAPGAASSESTKPAAKKATAKKATAKKVTANKATAKKAVVKKAPIQKSAAKNAPTKTAATKKTTAKKAAAKKGAAKTVAAKKAPAQTAATATSEASATTAPVKRGATKKAAAKKGSARKVAVKNVSQAPESAPLVSSSQPEAGASGTSETA</sequence>
<feature type="compositionally biased region" description="Low complexity" evidence="7">
    <location>
        <begin position="238"/>
        <end position="267"/>
    </location>
</feature>
<comment type="similarity">
    <text evidence="3">Belongs to the histone H1/H5 family. HCT subfamily.</text>
</comment>
<feature type="domain" description="DNA-binding protein H-NS-like C-terminal" evidence="8">
    <location>
        <begin position="64"/>
        <end position="104"/>
    </location>
</feature>
<evidence type="ECO:0000256" key="7">
    <source>
        <dbReference type="SAM" id="MobiDB-lite"/>
    </source>
</evidence>
<reference evidence="9" key="1">
    <citation type="submission" date="2016-01" db="EMBL/GenBank/DDBJ databases">
        <authorList>
            <person name="Peeters C."/>
        </authorList>
    </citation>
    <scope>NUCLEOTIDE SEQUENCE [LARGE SCALE GENOMIC DNA]</scope>
    <source>
        <strain evidence="9">LMG 29318</strain>
    </source>
</reference>
<dbReference type="EMBL" id="FCOF02000072">
    <property type="protein sequence ID" value="SAK94495.1"/>
    <property type="molecule type" value="Genomic_DNA"/>
</dbReference>
<evidence type="ECO:0000256" key="4">
    <source>
        <dbReference type="ARBA" id="ARBA00010610"/>
    </source>
</evidence>
<feature type="region of interest" description="Disordered" evidence="7">
    <location>
        <begin position="110"/>
        <end position="146"/>
    </location>
</feature>
<dbReference type="SMART" id="SM00528">
    <property type="entry name" value="HNS"/>
    <property type="match status" value="2"/>
</dbReference>
<keyword evidence="10" id="KW-1185">Reference proteome</keyword>
<dbReference type="Proteomes" id="UP000054870">
    <property type="component" value="Unassembled WGS sequence"/>
</dbReference>
<keyword evidence="5" id="KW-0963">Cytoplasm</keyword>
<dbReference type="Pfam" id="PF00816">
    <property type="entry name" value="Histone_HNS"/>
    <property type="match status" value="2"/>
</dbReference>
<evidence type="ECO:0000256" key="6">
    <source>
        <dbReference type="ARBA" id="ARBA00023125"/>
    </source>
</evidence>
<dbReference type="Gene3D" id="4.10.430.30">
    <property type="match status" value="2"/>
</dbReference>
<dbReference type="RefSeq" id="WP_087087158.1">
    <property type="nucleotide sequence ID" value="NZ_FCOF02000072.1"/>
</dbReference>
<feature type="compositionally biased region" description="Basic residues" evidence="7">
    <location>
        <begin position="177"/>
        <end position="188"/>
    </location>
</feature>
<dbReference type="GO" id="GO:0030261">
    <property type="term" value="P:chromosome condensation"/>
    <property type="evidence" value="ECO:0007669"/>
    <property type="project" value="InterPro"/>
</dbReference>
<feature type="domain" description="DNA-binding protein H-NS-like C-terminal" evidence="8">
    <location>
        <begin position="123"/>
        <end position="163"/>
    </location>
</feature>
<comment type="caution">
    <text evidence="9">The sequence shown here is derived from an EMBL/GenBank/DDBJ whole genome shotgun (WGS) entry which is preliminary data.</text>
</comment>
<dbReference type="GO" id="GO:0030527">
    <property type="term" value="F:structural constituent of chromatin"/>
    <property type="evidence" value="ECO:0007669"/>
    <property type="project" value="InterPro"/>
</dbReference>
<evidence type="ECO:0000313" key="9">
    <source>
        <dbReference type="EMBL" id="SAK94495.1"/>
    </source>
</evidence>
<comment type="similarity">
    <text evidence="4">Belongs to the histone-like protein H-NS family.</text>
</comment>
<dbReference type="InterPro" id="IPR027444">
    <property type="entry name" value="H-NS_C_dom"/>
</dbReference>
<feature type="compositionally biased region" description="Low complexity" evidence="7">
    <location>
        <begin position="51"/>
        <end position="62"/>
    </location>
</feature>
<keyword evidence="6" id="KW-0238">DNA-binding</keyword>
<feature type="region of interest" description="Disordered" evidence="7">
    <location>
        <begin position="51"/>
        <end position="85"/>
    </location>
</feature>
<proteinExistence type="inferred from homology"/>
<evidence type="ECO:0000256" key="5">
    <source>
        <dbReference type="ARBA" id="ARBA00022490"/>
    </source>
</evidence>
<evidence type="ECO:0000256" key="1">
    <source>
        <dbReference type="ARBA" id="ARBA00002344"/>
    </source>
</evidence>
<dbReference type="SUPFAM" id="SSF81273">
    <property type="entry name" value="H-NS histone-like proteins"/>
    <property type="match status" value="2"/>
</dbReference>
<feature type="region of interest" description="Disordered" evidence="7">
    <location>
        <begin position="168"/>
        <end position="314"/>
    </location>
</feature>
<dbReference type="PANTHER" id="PTHR38097">
    <property type="match status" value="1"/>
</dbReference>
<organism evidence="9 10">
    <name type="scientific">Caballeronia catudaia</name>
    <dbReference type="NCBI Taxonomy" id="1777136"/>
    <lineage>
        <taxon>Bacteria</taxon>
        <taxon>Pseudomonadati</taxon>
        <taxon>Pseudomonadota</taxon>
        <taxon>Betaproteobacteria</taxon>
        <taxon>Burkholderiales</taxon>
        <taxon>Burkholderiaceae</taxon>
        <taxon>Caballeronia</taxon>
    </lineage>
</organism>
<name>A0A158DIZ2_9BURK</name>
<dbReference type="InterPro" id="IPR009970">
    <property type="entry name" value="HC2"/>
</dbReference>
<dbReference type="Pfam" id="PF07382">
    <property type="entry name" value="HC2"/>
    <property type="match status" value="1"/>
</dbReference>
<evidence type="ECO:0000313" key="10">
    <source>
        <dbReference type="Proteomes" id="UP000054870"/>
    </source>
</evidence>
<protein>
    <submittedName>
        <fullName evidence="9">Histone family protein nucleoid-structuring protein H-NS</fullName>
    </submittedName>
</protein>
<feature type="compositionally biased region" description="Basic residues" evidence="7">
    <location>
        <begin position="268"/>
        <end position="284"/>
    </location>
</feature>
<gene>
    <name evidence="9" type="ORF">AWB75_06813</name>
</gene>
<dbReference type="GO" id="GO:0003677">
    <property type="term" value="F:DNA binding"/>
    <property type="evidence" value="ECO:0007669"/>
    <property type="project" value="UniProtKB-KW"/>
</dbReference>
<evidence type="ECO:0000259" key="8">
    <source>
        <dbReference type="SMART" id="SM00528"/>
    </source>
</evidence>
<dbReference type="GO" id="GO:0009295">
    <property type="term" value="C:nucleoid"/>
    <property type="evidence" value="ECO:0007669"/>
    <property type="project" value="UniProtKB-SubCell"/>
</dbReference>
<accession>A0A158DIZ2</accession>
<dbReference type="PANTHER" id="PTHR38097:SF2">
    <property type="entry name" value="DNA-BINDING PROTEIN STPA"/>
    <property type="match status" value="1"/>
</dbReference>
<evidence type="ECO:0000256" key="3">
    <source>
        <dbReference type="ARBA" id="ARBA00008424"/>
    </source>
</evidence>
<dbReference type="AlphaFoldDB" id="A0A158DIZ2"/>
<evidence type="ECO:0000256" key="2">
    <source>
        <dbReference type="ARBA" id="ARBA00004453"/>
    </source>
</evidence>
<feature type="compositionally biased region" description="Low complexity" evidence="7">
    <location>
        <begin position="204"/>
        <end position="225"/>
    </location>
</feature>
<feature type="compositionally biased region" description="Basic residues" evidence="7">
    <location>
        <begin position="226"/>
        <end position="237"/>
    </location>
</feature>
<comment type="subcellular location">
    <subcellularLocation>
        <location evidence="2">Cytoplasm</location>
        <location evidence="2">Nucleoid</location>
    </subcellularLocation>
</comment>
<feature type="compositionally biased region" description="Polar residues" evidence="7">
    <location>
        <begin position="287"/>
        <end position="314"/>
    </location>
</feature>
<comment type="function">
    <text evidence="1">Might have a role in establishing the nucleoid structure of elementary bodies.</text>
</comment>
<dbReference type="OrthoDB" id="5297879at2"/>